<dbReference type="eggNOG" id="KOG4197">
    <property type="taxonomic scope" value="Eukaryota"/>
</dbReference>
<dbReference type="GO" id="GO:0009451">
    <property type="term" value="P:RNA modification"/>
    <property type="evidence" value="ECO:0007669"/>
    <property type="project" value="InterPro"/>
</dbReference>
<evidence type="ECO:0000313" key="6">
    <source>
        <dbReference type="Proteomes" id="UP000026961"/>
    </source>
</evidence>
<name>A0A0D9ZHK9_9ORYZ</name>
<accession>A0A0D9ZHK9</accession>
<dbReference type="PANTHER" id="PTHR47926:SF347">
    <property type="entry name" value="PENTATRICOPEPTIDE REPEAT-CONTAINING PROTEIN"/>
    <property type="match status" value="1"/>
</dbReference>
<evidence type="ECO:0008006" key="7">
    <source>
        <dbReference type="Google" id="ProtNLM"/>
    </source>
</evidence>
<keyword evidence="1" id="KW-0677">Repeat</keyword>
<dbReference type="AlphaFoldDB" id="A0A0D9ZHK9"/>
<dbReference type="InterPro" id="IPR002885">
    <property type="entry name" value="PPR_rpt"/>
</dbReference>
<protein>
    <recommendedName>
        <fullName evidence="7">Pentatricopeptide repeat-containing protein</fullName>
    </recommendedName>
</protein>
<dbReference type="HOGENOM" id="CLU_002706_0_1_1"/>
<dbReference type="InterPro" id="IPR011990">
    <property type="entry name" value="TPR-like_helical_dom_sf"/>
</dbReference>
<dbReference type="Gramene" id="OGLUM04G03830.1">
    <property type="protein sequence ID" value="OGLUM04G03830.1"/>
    <property type="gene ID" value="OGLUM04G03830"/>
</dbReference>
<dbReference type="Pfam" id="PF20431">
    <property type="entry name" value="E_motif"/>
    <property type="match status" value="1"/>
</dbReference>
<dbReference type="Proteomes" id="UP000026961">
    <property type="component" value="Chromosome 4"/>
</dbReference>
<dbReference type="NCBIfam" id="TIGR00756">
    <property type="entry name" value="PPR"/>
    <property type="match status" value="5"/>
</dbReference>
<proteinExistence type="predicted"/>
<dbReference type="EnsemblPlants" id="OGLUM04G03830.1">
    <property type="protein sequence ID" value="OGLUM04G03830.1"/>
    <property type="gene ID" value="OGLUM04G03830"/>
</dbReference>
<evidence type="ECO:0000256" key="3">
    <source>
        <dbReference type="PROSITE-ProRule" id="PRU00708"/>
    </source>
</evidence>
<organism evidence="5">
    <name type="scientific">Oryza glumipatula</name>
    <dbReference type="NCBI Taxonomy" id="40148"/>
    <lineage>
        <taxon>Eukaryota</taxon>
        <taxon>Viridiplantae</taxon>
        <taxon>Streptophyta</taxon>
        <taxon>Embryophyta</taxon>
        <taxon>Tracheophyta</taxon>
        <taxon>Spermatophyta</taxon>
        <taxon>Magnoliopsida</taxon>
        <taxon>Liliopsida</taxon>
        <taxon>Poales</taxon>
        <taxon>Poaceae</taxon>
        <taxon>BOP clade</taxon>
        <taxon>Oryzoideae</taxon>
        <taxon>Oryzeae</taxon>
        <taxon>Oryzinae</taxon>
        <taxon>Oryza</taxon>
    </lineage>
</organism>
<keyword evidence="2" id="KW-0809">Transit peptide</keyword>
<evidence type="ECO:0000256" key="1">
    <source>
        <dbReference type="ARBA" id="ARBA00022737"/>
    </source>
</evidence>
<evidence type="ECO:0000256" key="2">
    <source>
        <dbReference type="ARBA" id="ARBA00022946"/>
    </source>
</evidence>
<sequence length="608" mass="66346">MQPRECLSRQLGELHAHFLRRGHPFPPAAHPDPDLDRAYISAIRAATAPHLALAAFACLRRVGLPAPGLRALPSLLRAIALARSPGTAGAAHGLAFRVGAEVDGFVGTALVRAYAACRRVEDARRVFDGMPDRDLVAWGVMLDCYCQARNYEEALLLFHSMKRSRVVPDQVIIATVLSTCAHTRNLRFGKAIHSYMLVSDTLIDAQVSCALINMYASCADMEMAEKLYNRVSEKDIVLSTTMVYGYAKNGKVEIAHSIFNGMPEKDVVSWSAMIAGYAESSKPLEALNLFHDMQRSGVKPDEITMMSVISACANVGALDKARCIHSFVENHRLCKILPIGNALIDMFSKCGSFTLALDVFNAMPQKNVVTWTSMITASAMHGDGRSALTLFENMKSEGIQPNGVTFLGLLYACCHAGLVEEGRLLFKIMVQQYRIEPMHEHYGCMVDLLGRAKLLGHAADLIQSMHLRPNVVIWGSLLAACRMHGDLELGAFAAKKILELDPIHGGAQVLLSNIYAEYGNWNDVKEGLSKKDYEKKKELAASEITKKLEKKLSQMYSQDAESSTALQLSPQLHEYKASATAAQPAGGQPPGLCSSVAIPKGTMEPGCN</sequence>
<dbReference type="Gene3D" id="1.25.40.10">
    <property type="entry name" value="Tetratricopeptide repeat domain"/>
    <property type="match status" value="3"/>
</dbReference>
<dbReference type="STRING" id="40148.A0A0D9ZHK9"/>
<dbReference type="Pfam" id="PF13041">
    <property type="entry name" value="PPR_2"/>
    <property type="match status" value="3"/>
</dbReference>
<feature type="region of interest" description="Disordered" evidence="4">
    <location>
        <begin position="577"/>
        <end position="608"/>
    </location>
</feature>
<dbReference type="InterPro" id="IPR046960">
    <property type="entry name" value="PPR_At4g14850-like_plant"/>
</dbReference>
<dbReference type="FunFam" id="1.25.40.10:FF:000090">
    <property type="entry name" value="Pentatricopeptide repeat-containing protein, chloroplastic"/>
    <property type="match status" value="1"/>
</dbReference>
<keyword evidence="6" id="KW-1185">Reference proteome</keyword>
<dbReference type="PROSITE" id="PS51375">
    <property type="entry name" value="PPR"/>
    <property type="match status" value="3"/>
</dbReference>
<feature type="repeat" description="PPR" evidence="3">
    <location>
        <begin position="266"/>
        <end position="300"/>
    </location>
</feature>
<dbReference type="FunFam" id="1.25.40.10:FF:000344">
    <property type="entry name" value="Pentatricopeptide repeat-containing protein"/>
    <property type="match status" value="1"/>
</dbReference>
<dbReference type="PANTHER" id="PTHR47926">
    <property type="entry name" value="PENTATRICOPEPTIDE REPEAT-CONTAINING PROTEIN"/>
    <property type="match status" value="1"/>
</dbReference>
<feature type="repeat" description="PPR" evidence="3">
    <location>
        <begin position="367"/>
        <end position="401"/>
    </location>
</feature>
<feature type="repeat" description="PPR" evidence="3">
    <location>
        <begin position="134"/>
        <end position="168"/>
    </location>
</feature>
<reference evidence="5" key="2">
    <citation type="submission" date="2018-05" db="EMBL/GenBank/DDBJ databases">
        <title>OgluRS3 (Oryza glumaepatula Reference Sequence Version 3).</title>
        <authorList>
            <person name="Zhang J."/>
            <person name="Kudrna D."/>
            <person name="Lee S."/>
            <person name="Talag J."/>
            <person name="Welchert J."/>
            <person name="Wing R.A."/>
        </authorList>
    </citation>
    <scope>NUCLEOTIDE SEQUENCE [LARGE SCALE GENOMIC DNA]</scope>
</reference>
<dbReference type="Pfam" id="PF01535">
    <property type="entry name" value="PPR"/>
    <property type="match status" value="1"/>
</dbReference>
<reference evidence="5" key="1">
    <citation type="submission" date="2015-04" db="UniProtKB">
        <authorList>
            <consortium name="EnsemblPlants"/>
        </authorList>
    </citation>
    <scope>IDENTIFICATION</scope>
</reference>
<dbReference type="GO" id="GO:0003723">
    <property type="term" value="F:RNA binding"/>
    <property type="evidence" value="ECO:0007669"/>
    <property type="project" value="InterPro"/>
</dbReference>
<evidence type="ECO:0000313" key="5">
    <source>
        <dbReference type="EnsemblPlants" id="OGLUM04G03830.1"/>
    </source>
</evidence>
<evidence type="ECO:0000256" key="4">
    <source>
        <dbReference type="SAM" id="MobiDB-lite"/>
    </source>
</evidence>
<dbReference type="InterPro" id="IPR046848">
    <property type="entry name" value="E_motif"/>
</dbReference>
<dbReference type="FunFam" id="1.25.40.10:FF:000348">
    <property type="entry name" value="Pentatricopeptide repeat-containing protein chloroplastic"/>
    <property type="match status" value="1"/>
</dbReference>